<feature type="signal peptide" evidence="1">
    <location>
        <begin position="1"/>
        <end position="19"/>
    </location>
</feature>
<name>A0AB39P903_9ACTN</name>
<dbReference type="EMBL" id="CP163435">
    <property type="protein sequence ID" value="XDQ26937.1"/>
    <property type="molecule type" value="Genomic_DNA"/>
</dbReference>
<sequence>MRAVPIAVTALAVAFALTACDDGGDAGGSAPSAARTKQSSSTAACRLDGVGVQVGPASEAPAAGDTGVVPVTLTNRGATCTLKGFPGIELTTGDASFDVAGNKAANPLKLTLRKGETATFDVTYVRGAAGGDKSAAVTDMNISLPGSDAQSGSAWKYGDVALKTAKTPDATVSAFQRAGD</sequence>
<dbReference type="Pfam" id="PF14016">
    <property type="entry name" value="DUF4232"/>
    <property type="match status" value="1"/>
</dbReference>
<proteinExistence type="predicted"/>
<feature type="chain" id="PRO_5044337628" evidence="1">
    <location>
        <begin position="20"/>
        <end position="180"/>
    </location>
</feature>
<gene>
    <name evidence="3" type="ORF">AB5J56_20485</name>
</gene>
<evidence type="ECO:0000259" key="2">
    <source>
        <dbReference type="Pfam" id="PF14016"/>
    </source>
</evidence>
<organism evidence="3">
    <name type="scientific">Streptomyces sp. R21</name>
    <dbReference type="NCBI Taxonomy" id="3238627"/>
    <lineage>
        <taxon>Bacteria</taxon>
        <taxon>Bacillati</taxon>
        <taxon>Actinomycetota</taxon>
        <taxon>Actinomycetes</taxon>
        <taxon>Kitasatosporales</taxon>
        <taxon>Streptomycetaceae</taxon>
        <taxon>Streptomyces</taxon>
    </lineage>
</organism>
<dbReference type="PROSITE" id="PS51257">
    <property type="entry name" value="PROKAR_LIPOPROTEIN"/>
    <property type="match status" value="1"/>
</dbReference>
<evidence type="ECO:0000256" key="1">
    <source>
        <dbReference type="SAM" id="SignalP"/>
    </source>
</evidence>
<dbReference type="InterPro" id="IPR025326">
    <property type="entry name" value="DUF4232"/>
</dbReference>
<dbReference type="RefSeq" id="WP_369234179.1">
    <property type="nucleotide sequence ID" value="NZ_CP163435.1"/>
</dbReference>
<reference evidence="3" key="1">
    <citation type="submission" date="2024-07" db="EMBL/GenBank/DDBJ databases">
        <authorList>
            <person name="Yu S.T."/>
        </authorList>
    </citation>
    <scope>NUCLEOTIDE SEQUENCE</scope>
    <source>
        <strain evidence="3">R21</strain>
    </source>
</reference>
<feature type="domain" description="DUF4232" evidence="2">
    <location>
        <begin position="45"/>
        <end position="176"/>
    </location>
</feature>
<dbReference type="AlphaFoldDB" id="A0AB39P903"/>
<protein>
    <submittedName>
        <fullName evidence="3">DUF4232 domain-containing protein</fullName>
    </submittedName>
</protein>
<keyword evidence="1" id="KW-0732">Signal</keyword>
<accession>A0AB39P903</accession>
<evidence type="ECO:0000313" key="3">
    <source>
        <dbReference type="EMBL" id="XDQ26937.1"/>
    </source>
</evidence>